<dbReference type="InParanoid" id="Q027T5"/>
<sequence length="271" mass="29734">MGGIRSGTPLARFCPPSPFFRDNRLHVRRLPFVNACMRAFPGLLLLASGVLDAQGAVTFEAAYIQLDTSSDRPGGEYKNGRLIIHNHSLRSLVGAAYHVPNVNIQGPGWLDDVRFDISAKTEPAVTEEASRVMLQTLLSEQLKLEIHREEKVESAYSMVLAGGALKLHEAPSDAEKITNCSVMKRGELTCSSVSLESFAKFLGSFVGDGSAVRDGTGFKGQYEIHLTWTEGPSGPTLFEALQKQLGLKLQGRKLQIEYIVVDHVERVPLDR</sequence>
<proteinExistence type="predicted"/>
<gene>
    <name evidence="1" type="ordered locus">Acid_1732</name>
</gene>
<dbReference type="Pfam" id="PF12543">
    <property type="entry name" value="DUF3738"/>
    <property type="match status" value="1"/>
</dbReference>
<protein>
    <recommendedName>
        <fullName evidence="2">Peptidase M56, BlaR1</fullName>
    </recommendedName>
</protein>
<dbReference type="AlphaFoldDB" id="Q027T5"/>
<evidence type="ECO:0000313" key="1">
    <source>
        <dbReference type="EMBL" id="ABJ82722.1"/>
    </source>
</evidence>
<dbReference type="NCBIfam" id="TIGR03435">
    <property type="entry name" value="Soli_TIGR03435"/>
    <property type="match status" value="1"/>
</dbReference>
<dbReference type="EMBL" id="CP000473">
    <property type="protein sequence ID" value="ABJ82722.1"/>
    <property type="molecule type" value="Genomic_DNA"/>
</dbReference>
<name>Q027T5_SOLUE</name>
<dbReference type="HOGENOM" id="CLU_079080_0_0_0"/>
<reference evidence="1" key="1">
    <citation type="submission" date="2006-10" db="EMBL/GenBank/DDBJ databases">
        <title>Complete sequence of Solibacter usitatus Ellin6076.</title>
        <authorList>
            <consortium name="US DOE Joint Genome Institute"/>
            <person name="Copeland A."/>
            <person name="Lucas S."/>
            <person name="Lapidus A."/>
            <person name="Barry K."/>
            <person name="Detter J.C."/>
            <person name="Glavina del Rio T."/>
            <person name="Hammon N."/>
            <person name="Israni S."/>
            <person name="Dalin E."/>
            <person name="Tice H."/>
            <person name="Pitluck S."/>
            <person name="Thompson L.S."/>
            <person name="Brettin T."/>
            <person name="Bruce D."/>
            <person name="Han C."/>
            <person name="Tapia R."/>
            <person name="Gilna P."/>
            <person name="Schmutz J."/>
            <person name="Larimer F."/>
            <person name="Land M."/>
            <person name="Hauser L."/>
            <person name="Kyrpides N."/>
            <person name="Mikhailova N."/>
            <person name="Janssen P.H."/>
            <person name="Kuske C.R."/>
            <person name="Richardson P."/>
        </authorList>
    </citation>
    <scope>NUCLEOTIDE SEQUENCE</scope>
    <source>
        <strain evidence="1">Ellin6076</strain>
    </source>
</reference>
<dbReference type="InterPro" id="IPR017801">
    <property type="entry name" value="DUF3738"/>
</dbReference>
<organism evidence="1">
    <name type="scientific">Solibacter usitatus (strain Ellin6076)</name>
    <dbReference type="NCBI Taxonomy" id="234267"/>
    <lineage>
        <taxon>Bacteria</taxon>
        <taxon>Pseudomonadati</taxon>
        <taxon>Acidobacteriota</taxon>
        <taxon>Terriglobia</taxon>
        <taxon>Bryobacterales</taxon>
        <taxon>Solibacteraceae</taxon>
        <taxon>Candidatus Solibacter</taxon>
    </lineage>
</organism>
<evidence type="ECO:0008006" key="2">
    <source>
        <dbReference type="Google" id="ProtNLM"/>
    </source>
</evidence>
<dbReference type="KEGG" id="sus:Acid_1732"/>
<dbReference type="eggNOG" id="COG2027">
    <property type="taxonomic scope" value="Bacteria"/>
</dbReference>
<accession>Q027T5</accession>